<evidence type="ECO:0000259" key="3">
    <source>
        <dbReference type="PROSITE" id="PS51462"/>
    </source>
</evidence>
<gene>
    <name evidence="4" type="ORF">ACFO0S_14650</name>
</gene>
<dbReference type="InterPro" id="IPR015797">
    <property type="entry name" value="NUDIX_hydrolase-like_dom_sf"/>
</dbReference>
<proteinExistence type="predicted"/>
<dbReference type="SUPFAM" id="SSF55811">
    <property type="entry name" value="Nudix"/>
    <property type="match status" value="1"/>
</dbReference>
<organism evidence="4 5">
    <name type="scientific">Chryseomicrobium palamuruense</name>
    <dbReference type="NCBI Taxonomy" id="682973"/>
    <lineage>
        <taxon>Bacteria</taxon>
        <taxon>Bacillati</taxon>
        <taxon>Bacillota</taxon>
        <taxon>Bacilli</taxon>
        <taxon>Bacillales</taxon>
        <taxon>Caryophanaceae</taxon>
        <taxon>Chryseomicrobium</taxon>
    </lineage>
</organism>
<comment type="cofactor">
    <cofactor evidence="1">
        <name>Mg(2+)</name>
        <dbReference type="ChEBI" id="CHEBI:18420"/>
    </cofactor>
</comment>
<feature type="domain" description="Nudix hydrolase" evidence="3">
    <location>
        <begin position="6"/>
        <end position="144"/>
    </location>
</feature>
<evidence type="ECO:0000313" key="5">
    <source>
        <dbReference type="Proteomes" id="UP001595733"/>
    </source>
</evidence>
<dbReference type="PANTHER" id="PTHR43046:SF14">
    <property type="entry name" value="MUTT_NUDIX FAMILY PROTEIN"/>
    <property type="match status" value="1"/>
</dbReference>
<name>A0ABV8V0G2_9BACL</name>
<dbReference type="PROSITE" id="PS51462">
    <property type="entry name" value="NUDIX"/>
    <property type="match status" value="1"/>
</dbReference>
<reference evidence="5" key="1">
    <citation type="journal article" date="2019" name="Int. J. Syst. Evol. Microbiol.">
        <title>The Global Catalogue of Microorganisms (GCM) 10K type strain sequencing project: providing services to taxonomists for standard genome sequencing and annotation.</title>
        <authorList>
            <consortium name="The Broad Institute Genomics Platform"/>
            <consortium name="The Broad Institute Genome Sequencing Center for Infectious Disease"/>
            <person name="Wu L."/>
            <person name="Ma J."/>
        </authorList>
    </citation>
    <scope>NUCLEOTIDE SEQUENCE [LARGE SCALE GENOMIC DNA]</scope>
    <source>
        <strain evidence="5">CCUG 50353</strain>
    </source>
</reference>
<dbReference type="Gene3D" id="3.90.79.10">
    <property type="entry name" value="Nucleoside Triphosphate Pyrophosphohydrolase"/>
    <property type="match status" value="1"/>
</dbReference>
<dbReference type="Proteomes" id="UP001595733">
    <property type="component" value="Unassembled WGS sequence"/>
</dbReference>
<evidence type="ECO:0000313" key="4">
    <source>
        <dbReference type="EMBL" id="MFC4356298.1"/>
    </source>
</evidence>
<comment type="caution">
    <text evidence="4">The sequence shown here is derived from an EMBL/GenBank/DDBJ whole genome shotgun (WGS) entry which is preliminary data.</text>
</comment>
<dbReference type="InterPro" id="IPR000086">
    <property type="entry name" value="NUDIX_hydrolase_dom"/>
</dbReference>
<dbReference type="PANTHER" id="PTHR43046">
    <property type="entry name" value="GDP-MANNOSE MANNOSYL HYDROLASE"/>
    <property type="match status" value="1"/>
</dbReference>
<keyword evidence="5" id="KW-1185">Reference proteome</keyword>
<evidence type="ECO:0000256" key="1">
    <source>
        <dbReference type="ARBA" id="ARBA00001946"/>
    </source>
</evidence>
<sequence>MTKGNPIRNSAKSLIVRDQHLLLIKKQDDQGIYYIFPGGGQEKGETLEEAVHRECLEEIDAKVNVYELAYVREYIGKNHEFSEVDGDVHQLEFYFHCEILETSINGQPTQPDVDQIGVEWLPIDRLTEYRIYPKAMVETVRNESSNQRIYLGDVN</sequence>
<evidence type="ECO:0000256" key="2">
    <source>
        <dbReference type="ARBA" id="ARBA00022801"/>
    </source>
</evidence>
<protein>
    <submittedName>
        <fullName evidence="4">NUDIX domain-containing protein</fullName>
    </submittedName>
</protein>
<dbReference type="Pfam" id="PF00293">
    <property type="entry name" value="NUDIX"/>
    <property type="match status" value="1"/>
</dbReference>
<dbReference type="RefSeq" id="WP_378142873.1">
    <property type="nucleotide sequence ID" value="NZ_JBHSEF010000029.1"/>
</dbReference>
<keyword evidence="2" id="KW-0378">Hydrolase</keyword>
<accession>A0ABV8V0G2</accession>
<dbReference type="CDD" id="cd18880">
    <property type="entry name" value="NUDIX_ADPRase"/>
    <property type="match status" value="1"/>
</dbReference>
<dbReference type="EMBL" id="JBHSEF010000029">
    <property type="protein sequence ID" value="MFC4356298.1"/>
    <property type="molecule type" value="Genomic_DNA"/>
</dbReference>